<dbReference type="EMBL" id="KK107165">
    <property type="protein sequence ID" value="EZA56518.1"/>
    <property type="molecule type" value="Genomic_DNA"/>
</dbReference>
<name>A0A026WKK9_OOCBI</name>
<evidence type="ECO:0000313" key="3">
    <source>
        <dbReference type="EMBL" id="RLU26054.1"/>
    </source>
</evidence>
<dbReference type="EMBL" id="QOIP01000002">
    <property type="protein sequence ID" value="RLU26054.1"/>
    <property type="molecule type" value="Genomic_DNA"/>
</dbReference>
<reference evidence="3 5" key="2">
    <citation type="journal article" date="2018" name="Genome Res.">
        <title>The genomic architecture and molecular evolution of ant odorant receptors.</title>
        <authorList>
            <person name="McKenzie S.K."/>
            <person name="Kronauer D.J.C."/>
        </authorList>
    </citation>
    <scope>NUCLEOTIDE SEQUENCE [LARGE SCALE GENOMIC DNA]</scope>
    <source>
        <strain evidence="3">Clonal line C1</strain>
    </source>
</reference>
<accession>A0A026WKK9</accession>
<organism evidence="2 4">
    <name type="scientific">Ooceraea biroi</name>
    <name type="common">Clonal raider ant</name>
    <name type="synonym">Cerapachys biroi</name>
    <dbReference type="NCBI Taxonomy" id="2015173"/>
    <lineage>
        <taxon>Eukaryota</taxon>
        <taxon>Metazoa</taxon>
        <taxon>Ecdysozoa</taxon>
        <taxon>Arthropoda</taxon>
        <taxon>Hexapoda</taxon>
        <taxon>Insecta</taxon>
        <taxon>Pterygota</taxon>
        <taxon>Neoptera</taxon>
        <taxon>Endopterygota</taxon>
        <taxon>Hymenoptera</taxon>
        <taxon>Apocrita</taxon>
        <taxon>Aculeata</taxon>
        <taxon>Formicoidea</taxon>
        <taxon>Formicidae</taxon>
        <taxon>Dorylinae</taxon>
        <taxon>Ooceraea</taxon>
    </lineage>
</organism>
<dbReference type="AlphaFoldDB" id="A0A026WKK9"/>
<dbReference type="OMA" id="YRYSACK"/>
<keyword evidence="4" id="KW-1185">Reference proteome</keyword>
<dbReference type="Proteomes" id="UP000053097">
    <property type="component" value="Unassembled WGS sequence"/>
</dbReference>
<gene>
    <name evidence="3" type="ORF">DMN91_002217</name>
    <name evidence="2" type="ORF">X777_03555</name>
</gene>
<proteinExistence type="predicted"/>
<protein>
    <submittedName>
        <fullName evidence="2">Uncharacterized protein</fullName>
    </submittedName>
</protein>
<evidence type="ECO:0000313" key="2">
    <source>
        <dbReference type="EMBL" id="EZA56518.1"/>
    </source>
</evidence>
<reference evidence="3" key="3">
    <citation type="submission" date="2018-07" db="EMBL/GenBank/DDBJ databases">
        <authorList>
            <person name="Mckenzie S.K."/>
            <person name="Kronauer D.J.C."/>
        </authorList>
    </citation>
    <scope>NUCLEOTIDE SEQUENCE</scope>
    <source>
        <strain evidence="3">Clonal line C1</strain>
    </source>
</reference>
<sequence length="132" mass="14872">MISGAAVGVDNEGYRKQLISSLCGWYIDRYYRKIDTDYAEYRCSACKKDGKTTAIQCRKCRKFFFYPGCLSKHIIYNKNQELVKCEGPFEEIKVEGEEKMKRTTAEGSGRETMSATGTSGAIAANKLTGYEN</sequence>
<feature type="region of interest" description="Disordered" evidence="1">
    <location>
        <begin position="100"/>
        <end position="132"/>
    </location>
</feature>
<reference evidence="2 4" key="1">
    <citation type="journal article" date="2014" name="Curr. Biol.">
        <title>The genome of the clonal raider ant Cerapachys biroi.</title>
        <authorList>
            <person name="Oxley P.R."/>
            <person name="Ji L."/>
            <person name="Fetter-Pruneda I."/>
            <person name="McKenzie S.K."/>
            <person name="Li C."/>
            <person name="Hu H."/>
            <person name="Zhang G."/>
            <person name="Kronauer D.J."/>
        </authorList>
    </citation>
    <scope>NUCLEOTIDE SEQUENCE [LARGE SCALE GENOMIC DNA]</scope>
</reference>
<evidence type="ECO:0000313" key="4">
    <source>
        <dbReference type="Proteomes" id="UP000053097"/>
    </source>
</evidence>
<evidence type="ECO:0000313" key="5">
    <source>
        <dbReference type="Proteomes" id="UP000279307"/>
    </source>
</evidence>
<evidence type="ECO:0000256" key="1">
    <source>
        <dbReference type="SAM" id="MobiDB-lite"/>
    </source>
</evidence>
<dbReference type="Proteomes" id="UP000279307">
    <property type="component" value="Chromosome 2"/>
</dbReference>